<gene>
    <name evidence="3" type="ORF">FEM54_03255</name>
    <name evidence="1" type="ORF">HX788_05590</name>
    <name evidence="2" type="ORF">HX795_14720</name>
</gene>
<dbReference type="Proteomes" id="UP000563268">
    <property type="component" value="Unassembled WGS sequence"/>
</dbReference>
<keyword evidence="4" id="KW-1185">Reference proteome</keyword>
<organism evidence="2 6">
    <name type="scientific">Pseudomonas edaphica</name>
    <dbReference type="NCBI Taxonomy" id="2006980"/>
    <lineage>
        <taxon>Bacteria</taxon>
        <taxon>Pseudomonadati</taxon>
        <taxon>Pseudomonadota</taxon>
        <taxon>Gammaproteobacteria</taxon>
        <taxon>Pseudomonadales</taxon>
        <taxon>Pseudomonadaceae</taxon>
        <taxon>Pseudomonas</taxon>
    </lineage>
</organism>
<comment type="caution">
    <text evidence="2">The sequence shown here is derived from an EMBL/GenBank/DDBJ whole genome shotgun (WGS) entry which is preliminary data.</text>
</comment>
<proteinExistence type="predicted"/>
<reference evidence="3 4" key="1">
    <citation type="submission" date="2019-05" db="EMBL/GenBank/DDBJ databases">
        <title>Pseudomonas edaphica sp. nov., isolated from rhizospheric soil of Cistus ladanifer L. in Spain.</title>
        <authorList>
            <person name="Peix A."/>
        </authorList>
    </citation>
    <scope>NUCLEOTIDE SEQUENCE [LARGE SCALE GENOMIC DNA]</scope>
    <source>
        <strain evidence="3 4">RD25</strain>
    </source>
</reference>
<dbReference type="RefSeq" id="WP_138449488.1">
    <property type="nucleotide sequence ID" value="NZ_JACARL010000082.1"/>
</dbReference>
<dbReference type="EMBL" id="VBVZ01000027">
    <property type="protein sequence ID" value="TLG93577.1"/>
    <property type="molecule type" value="Genomic_DNA"/>
</dbReference>
<evidence type="ECO:0000313" key="5">
    <source>
        <dbReference type="Proteomes" id="UP000563268"/>
    </source>
</evidence>
<dbReference type="AlphaFoldDB" id="A0A5R8R4S5"/>
<evidence type="ECO:0000313" key="3">
    <source>
        <dbReference type="EMBL" id="TLG93577.1"/>
    </source>
</evidence>
<dbReference type="Proteomes" id="UP000304941">
    <property type="component" value="Unassembled WGS sequence"/>
</dbReference>
<dbReference type="EMBL" id="JACARM010000012">
    <property type="protein sequence ID" value="NWE06557.1"/>
    <property type="molecule type" value="Genomic_DNA"/>
</dbReference>
<reference evidence="5 6" key="2">
    <citation type="submission" date="2020-04" db="EMBL/GenBank/DDBJ databases">
        <title>Molecular characterization of pseudomonads from Agaricus bisporus reveal novel blotch 2 pathogens in Western Europe.</title>
        <authorList>
            <person name="Taparia T."/>
            <person name="Krijger M."/>
            <person name="Haynes E."/>
            <person name="Elpinstone J.G."/>
            <person name="Noble R."/>
            <person name="Van Der Wolf J."/>
        </authorList>
    </citation>
    <scope>NUCLEOTIDE SEQUENCE [LARGE SCALE GENOMIC DNA]</scope>
    <source>
        <strain evidence="2 6">K6002</strain>
        <strain evidence="1 5">K7002</strain>
    </source>
</reference>
<dbReference type="Proteomes" id="UP000590218">
    <property type="component" value="Unassembled WGS sequence"/>
</dbReference>
<sequence length="102" mass="11986">MSNPINGFYDSGVNDEYTLEIDYFREKDGYFSGYFSDRTLGEKQNVNGHYHFYSDGRQETVLEFSSNAGSWRLEADFVNGEPSFTEWSAMLSDVQKRNFYRR</sequence>
<evidence type="ECO:0000313" key="2">
    <source>
        <dbReference type="EMBL" id="NWE83356.1"/>
    </source>
</evidence>
<evidence type="ECO:0000313" key="1">
    <source>
        <dbReference type="EMBL" id="NWE06557.1"/>
    </source>
</evidence>
<dbReference type="EMBL" id="JACARL010000082">
    <property type="protein sequence ID" value="NWE83356.1"/>
    <property type="molecule type" value="Genomic_DNA"/>
</dbReference>
<evidence type="ECO:0000313" key="4">
    <source>
        <dbReference type="Proteomes" id="UP000304941"/>
    </source>
</evidence>
<protein>
    <submittedName>
        <fullName evidence="2">Uncharacterized protein</fullName>
    </submittedName>
</protein>
<evidence type="ECO:0000313" key="6">
    <source>
        <dbReference type="Proteomes" id="UP000590218"/>
    </source>
</evidence>
<accession>A0A5R8R4S5</accession>
<name>A0A5R8R4S5_9PSED</name>